<comment type="caution">
    <text evidence="15">The sequence shown here is derived from an EMBL/GenBank/DDBJ whole genome shotgun (WGS) entry which is preliminary data.</text>
</comment>
<evidence type="ECO:0000256" key="7">
    <source>
        <dbReference type="ARBA" id="ARBA00022840"/>
    </source>
</evidence>
<dbReference type="SUPFAM" id="SSF47384">
    <property type="entry name" value="Homodimeric domain of signal transducing histidine kinase"/>
    <property type="match status" value="1"/>
</dbReference>
<dbReference type="SUPFAM" id="SSF52172">
    <property type="entry name" value="CheY-like"/>
    <property type="match status" value="1"/>
</dbReference>
<dbReference type="InterPro" id="IPR000014">
    <property type="entry name" value="PAS"/>
</dbReference>
<dbReference type="Gene3D" id="3.30.565.10">
    <property type="entry name" value="Histidine kinase-like ATPase, C-terminal domain"/>
    <property type="match status" value="1"/>
</dbReference>
<dbReference type="Pfam" id="PF00072">
    <property type="entry name" value="Response_reg"/>
    <property type="match status" value="1"/>
</dbReference>
<dbReference type="PANTHER" id="PTHR43065:SF10">
    <property type="entry name" value="PEROXIDE STRESS-ACTIVATED HISTIDINE KINASE MAK3"/>
    <property type="match status" value="1"/>
</dbReference>
<evidence type="ECO:0000256" key="4">
    <source>
        <dbReference type="ARBA" id="ARBA00022679"/>
    </source>
</evidence>
<feature type="domain" description="Histidine kinase" evidence="11">
    <location>
        <begin position="550"/>
        <end position="805"/>
    </location>
</feature>
<evidence type="ECO:0000256" key="6">
    <source>
        <dbReference type="ARBA" id="ARBA00022777"/>
    </source>
</evidence>
<organism evidence="15 16">
    <name type="scientific">Adonisia turfae CCMR0081</name>
    <dbReference type="NCBI Taxonomy" id="2292702"/>
    <lineage>
        <taxon>Bacteria</taxon>
        <taxon>Bacillati</taxon>
        <taxon>Cyanobacteriota</taxon>
        <taxon>Adonisia</taxon>
        <taxon>Adonisia turfae</taxon>
    </lineage>
</organism>
<dbReference type="Gene3D" id="3.30.450.20">
    <property type="entry name" value="PAS domain"/>
    <property type="match status" value="3"/>
</dbReference>
<dbReference type="SMART" id="SM00086">
    <property type="entry name" value="PAC"/>
    <property type="match status" value="3"/>
</dbReference>
<dbReference type="InterPro" id="IPR005467">
    <property type="entry name" value="His_kinase_dom"/>
</dbReference>
<keyword evidence="10" id="KW-0175">Coiled coil</keyword>
<dbReference type="Pfam" id="PF00989">
    <property type="entry name" value="PAS"/>
    <property type="match status" value="1"/>
</dbReference>
<dbReference type="SMART" id="SM00448">
    <property type="entry name" value="REC"/>
    <property type="match status" value="1"/>
</dbReference>
<sequence>MLDSGKILTVDDRPENLEVLTEVLASAGYTVAASISGERAIHRLRSFVPDLILLDIEMPGLDGFETCQQIKANPSTSHIPVIFITALSDTESIVKGFSVGAVDFISKPFQEPELLARVATHLQLRHVNQLYELEQKKTEELTKLNNKLLLTQFSVDNAANGIVWLDEDAKCFYANTAACNILEYSSEELTTLSVPDIDINFSLKHWKKLWNTIKQKQSVSLESQHLTKSGRVYSAEITVNYLSFAERECSVVVFRDISDRKRVEAELQLSQARTQAAFEQAAVGFAEANMTTQKFTNVNTLFCQMIGYSREELLQMTFGDLTYPEDIQASRQAMERLYSGEVDSFTLEKRYLRKDRTYFWAETTVYLVKLQGEHAIYTLGLIQDISERKATEKALSLAKFAIDHTATSCFWVNKDGHFLSVNKAACQKLGYSQAELTTMSVWDITPTFSQREWPAHWQALKERHYQRLETFHQTKDGHIFPVEVVANFLEFEGEQYNFARAIDITERKAAEVKINQQNQELEQALRQLQNTQLRLIQQEKMSALGNLVAGVAHEINNPVGFVGGNVTELKRALSDLMEHLTLYRQQAPTEKIVAHAAAVELDYLLEDVPKMLTSMETGCDRIRNISVSLRSFARADKETKVAFNLHEGLDSTLLILKHRLKANKQRPAIQVHKHYGTCPEITCFPGQLNQVFMNLLANAIDALDEKSQYQDYAALETTPNQITIKTEFNQGKIIIHFIDNGAGMPEDIKSQIFDHLYTTKEIGKGTGLGLAIVQQIVVETHGGQITVNSAPNQGTEFTLTLPTSVTE</sequence>
<evidence type="ECO:0000259" key="11">
    <source>
        <dbReference type="PROSITE" id="PS50109"/>
    </source>
</evidence>
<keyword evidence="4" id="KW-0808">Transferase</keyword>
<dbReference type="InterPro" id="IPR000700">
    <property type="entry name" value="PAS-assoc_C"/>
</dbReference>
<evidence type="ECO:0000259" key="12">
    <source>
        <dbReference type="PROSITE" id="PS50110"/>
    </source>
</evidence>
<keyword evidence="6" id="KW-0418">Kinase</keyword>
<dbReference type="GO" id="GO:0006355">
    <property type="term" value="P:regulation of DNA-templated transcription"/>
    <property type="evidence" value="ECO:0007669"/>
    <property type="project" value="InterPro"/>
</dbReference>
<dbReference type="Pfam" id="PF02518">
    <property type="entry name" value="HATPase_c"/>
    <property type="match status" value="1"/>
</dbReference>
<dbReference type="Pfam" id="PF13426">
    <property type="entry name" value="PAS_9"/>
    <property type="match status" value="2"/>
</dbReference>
<dbReference type="InterPro" id="IPR001610">
    <property type="entry name" value="PAC"/>
</dbReference>
<dbReference type="SMART" id="SM00387">
    <property type="entry name" value="HATPase_c"/>
    <property type="match status" value="1"/>
</dbReference>
<dbReference type="AlphaFoldDB" id="A0A6M0RJD1"/>
<dbReference type="InterPro" id="IPR013767">
    <property type="entry name" value="PAS_fold"/>
</dbReference>
<dbReference type="PANTHER" id="PTHR43065">
    <property type="entry name" value="SENSOR HISTIDINE KINASE"/>
    <property type="match status" value="1"/>
</dbReference>
<dbReference type="InterPro" id="IPR036097">
    <property type="entry name" value="HisK_dim/P_sf"/>
</dbReference>
<keyword evidence="7" id="KW-0067">ATP-binding</keyword>
<feature type="domain" description="PAS" evidence="13">
    <location>
        <begin position="270"/>
        <end position="341"/>
    </location>
</feature>
<evidence type="ECO:0000259" key="13">
    <source>
        <dbReference type="PROSITE" id="PS50112"/>
    </source>
</evidence>
<evidence type="ECO:0000313" key="16">
    <source>
        <dbReference type="Proteomes" id="UP000481033"/>
    </source>
</evidence>
<keyword evidence="16" id="KW-1185">Reference proteome</keyword>
<dbReference type="Gene3D" id="3.40.50.2300">
    <property type="match status" value="1"/>
</dbReference>
<dbReference type="InterPro" id="IPR003594">
    <property type="entry name" value="HATPase_dom"/>
</dbReference>
<dbReference type="PROSITE" id="PS50112">
    <property type="entry name" value="PAS"/>
    <property type="match status" value="1"/>
</dbReference>
<evidence type="ECO:0000256" key="9">
    <source>
        <dbReference type="PROSITE-ProRule" id="PRU00169"/>
    </source>
</evidence>
<feature type="domain" description="PAC" evidence="14">
    <location>
        <begin position="345"/>
        <end position="397"/>
    </location>
</feature>
<dbReference type="NCBIfam" id="TIGR00229">
    <property type="entry name" value="sensory_box"/>
    <property type="match status" value="3"/>
</dbReference>
<keyword evidence="3 9" id="KW-0597">Phosphoprotein</keyword>
<feature type="domain" description="Response regulatory" evidence="12">
    <location>
        <begin position="6"/>
        <end position="122"/>
    </location>
</feature>
<dbReference type="InterPro" id="IPR004358">
    <property type="entry name" value="Sig_transdc_His_kin-like_C"/>
</dbReference>
<dbReference type="Gene3D" id="1.10.287.130">
    <property type="match status" value="1"/>
</dbReference>
<evidence type="ECO:0000256" key="3">
    <source>
        <dbReference type="ARBA" id="ARBA00022553"/>
    </source>
</evidence>
<evidence type="ECO:0000256" key="2">
    <source>
        <dbReference type="ARBA" id="ARBA00012438"/>
    </source>
</evidence>
<reference evidence="15 16" key="1">
    <citation type="journal article" date="2020" name="Microb. Ecol.">
        <title>Ecogenomics of the Marine Benthic Filamentous Cyanobacterium Adonisia.</title>
        <authorList>
            <person name="Walter J.M."/>
            <person name="Coutinho F.H."/>
            <person name="Leomil L."/>
            <person name="Hargreaves P.I."/>
            <person name="Campeao M.E."/>
            <person name="Vieira V.V."/>
            <person name="Silva B.S."/>
            <person name="Fistarol G.O."/>
            <person name="Salomon P.S."/>
            <person name="Sawabe T."/>
            <person name="Mino S."/>
            <person name="Hosokawa M."/>
            <person name="Miyashita H."/>
            <person name="Maruyama F."/>
            <person name="van Verk M.C."/>
            <person name="Dutilh B.E."/>
            <person name="Thompson C.C."/>
            <person name="Thompson F.L."/>
        </authorList>
    </citation>
    <scope>NUCLEOTIDE SEQUENCE [LARGE SCALE GENOMIC DNA]</scope>
    <source>
        <strain evidence="15 16">CCMR0081</strain>
    </source>
</reference>
<dbReference type="InterPro" id="IPR036890">
    <property type="entry name" value="HATPase_C_sf"/>
</dbReference>
<evidence type="ECO:0000259" key="14">
    <source>
        <dbReference type="PROSITE" id="PS50113"/>
    </source>
</evidence>
<gene>
    <name evidence="15" type="ORF">DXZ20_09615</name>
</gene>
<feature type="coiled-coil region" evidence="10">
    <location>
        <begin position="507"/>
        <end position="541"/>
    </location>
</feature>
<dbReference type="EMBL" id="QXHD01000004">
    <property type="protein sequence ID" value="NEZ55923.1"/>
    <property type="molecule type" value="Genomic_DNA"/>
</dbReference>
<evidence type="ECO:0000256" key="8">
    <source>
        <dbReference type="ARBA" id="ARBA00023012"/>
    </source>
</evidence>
<name>A0A6M0RJD1_9CYAN</name>
<keyword evidence="8" id="KW-0902">Two-component regulatory system</keyword>
<dbReference type="InterPro" id="IPR001789">
    <property type="entry name" value="Sig_transdc_resp-reg_receiver"/>
</dbReference>
<dbReference type="PRINTS" id="PR00344">
    <property type="entry name" value="BCTRLSENSOR"/>
</dbReference>
<feature type="modified residue" description="4-aspartylphosphate" evidence="9">
    <location>
        <position position="55"/>
    </location>
</feature>
<dbReference type="PROSITE" id="PS50113">
    <property type="entry name" value="PAC"/>
    <property type="match status" value="1"/>
</dbReference>
<dbReference type="SUPFAM" id="SSF55874">
    <property type="entry name" value="ATPase domain of HSP90 chaperone/DNA topoisomerase II/histidine kinase"/>
    <property type="match status" value="1"/>
</dbReference>
<dbReference type="SMART" id="SM00091">
    <property type="entry name" value="PAS"/>
    <property type="match status" value="3"/>
</dbReference>
<dbReference type="GO" id="GO:0005524">
    <property type="term" value="F:ATP binding"/>
    <property type="evidence" value="ECO:0007669"/>
    <property type="project" value="UniProtKB-KW"/>
</dbReference>
<evidence type="ECO:0000256" key="10">
    <source>
        <dbReference type="SAM" id="Coils"/>
    </source>
</evidence>
<dbReference type="EC" id="2.7.13.3" evidence="2"/>
<evidence type="ECO:0000256" key="5">
    <source>
        <dbReference type="ARBA" id="ARBA00022741"/>
    </source>
</evidence>
<dbReference type="Proteomes" id="UP000481033">
    <property type="component" value="Unassembled WGS sequence"/>
</dbReference>
<dbReference type="PROSITE" id="PS50109">
    <property type="entry name" value="HIS_KIN"/>
    <property type="match status" value="1"/>
</dbReference>
<evidence type="ECO:0000256" key="1">
    <source>
        <dbReference type="ARBA" id="ARBA00000085"/>
    </source>
</evidence>
<evidence type="ECO:0000313" key="15">
    <source>
        <dbReference type="EMBL" id="NEZ55923.1"/>
    </source>
</evidence>
<dbReference type="GO" id="GO:0000155">
    <property type="term" value="F:phosphorelay sensor kinase activity"/>
    <property type="evidence" value="ECO:0007669"/>
    <property type="project" value="InterPro"/>
</dbReference>
<proteinExistence type="predicted"/>
<dbReference type="CDD" id="cd19920">
    <property type="entry name" value="REC_PA4781-like"/>
    <property type="match status" value="1"/>
</dbReference>
<protein>
    <recommendedName>
        <fullName evidence="2">histidine kinase</fullName>
        <ecNumber evidence="2">2.7.13.3</ecNumber>
    </recommendedName>
</protein>
<dbReference type="RefSeq" id="WP_163697816.1">
    <property type="nucleotide sequence ID" value="NZ_QXHD01000004.1"/>
</dbReference>
<dbReference type="PROSITE" id="PS50110">
    <property type="entry name" value="RESPONSE_REGULATORY"/>
    <property type="match status" value="1"/>
</dbReference>
<comment type="catalytic activity">
    <reaction evidence="1">
        <text>ATP + protein L-histidine = ADP + protein N-phospho-L-histidine.</text>
        <dbReference type="EC" id="2.7.13.3"/>
    </reaction>
</comment>
<dbReference type="SUPFAM" id="SSF55785">
    <property type="entry name" value="PYP-like sensor domain (PAS domain)"/>
    <property type="match status" value="3"/>
</dbReference>
<dbReference type="CDD" id="cd00130">
    <property type="entry name" value="PAS"/>
    <property type="match status" value="3"/>
</dbReference>
<accession>A0A6M0RJD1</accession>
<dbReference type="InterPro" id="IPR011006">
    <property type="entry name" value="CheY-like_superfamily"/>
</dbReference>
<dbReference type="InterPro" id="IPR035965">
    <property type="entry name" value="PAS-like_dom_sf"/>
</dbReference>
<keyword evidence="5" id="KW-0547">Nucleotide-binding</keyword>